<proteinExistence type="predicted"/>
<gene>
    <name evidence="1" type="ORF">QE152_g23698</name>
</gene>
<dbReference type="AlphaFoldDB" id="A0AAW1KHK6"/>
<comment type="caution">
    <text evidence="1">The sequence shown here is derived from an EMBL/GenBank/DDBJ whole genome shotgun (WGS) entry which is preliminary data.</text>
</comment>
<evidence type="ECO:0000313" key="1">
    <source>
        <dbReference type="EMBL" id="KAK9717543.1"/>
    </source>
</evidence>
<accession>A0AAW1KHK6</accession>
<evidence type="ECO:0000313" key="2">
    <source>
        <dbReference type="Proteomes" id="UP001458880"/>
    </source>
</evidence>
<dbReference type="Proteomes" id="UP001458880">
    <property type="component" value="Unassembled WGS sequence"/>
</dbReference>
<organism evidence="1 2">
    <name type="scientific">Popillia japonica</name>
    <name type="common">Japanese beetle</name>
    <dbReference type="NCBI Taxonomy" id="7064"/>
    <lineage>
        <taxon>Eukaryota</taxon>
        <taxon>Metazoa</taxon>
        <taxon>Ecdysozoa</taxon>
        <taxon>Arthropoda</taxon>
        <taxon>Hexapoda</taxon>
        <taxon>Insecta</taxon>
        <taxon>Pterygota</taxon>
        <taxon>Neoptera</taxon>
        <taxon>Endopterygota</taxon>
        <taxon>Coleoptera</taxon>
        <taxon>Polyphaga</taxon>
        <taxon>Scarabaeiformia</taxon>
        <taxon>Scarabaeidae</taxon>
        <taxon>Rutelinae</taxon>
        <taxon>Popillia</taxon>
    </lineage>
</organism>
<keyword evidence="2" id="KW-1185">Reference proteome</keyword>
<name>A0AAW1KHK6_POPJA</name>
<protein>
    <submittedName>
        <fullName evidence="1">Uncharacterized protein</fullName>
    </submittedName>
</protein>
<reference evidence="1 2" key="1">
    <citation type="journal article" date="2024" name="BMC Genomics">
        <title>De novo assembly and annotation of Popillia japonica's genome with initial clues to its potential as an invasive pest.</title>
        <authorList>
            <person name="Cucini C."/>
            <person name="Boschi S."/>
            <person name="Funari R."/>
            <person name="Cardaioli E."/>
            <person name="Iannotti N."/>
            <person name="Marturano G."/>
            <person name="Paoli F."/>
            <person name="Bruttini M."/>
            <person name="Carapelli A."/>
            <person name="Frati F."/>
            <person name="Nardi F."/>
        </authorList>
    </citation>
    <scope>NUCLEOTIDE SEQUENCE [LARGE SCALE GENOMIC DNA]</scope>
    <source>
        <strain evidence="1">DMR45628</strain>
    </source>
</reference>
<sequence length="82" mass="9621">MQLSIKQDACKYRNFDGYVFGNVDAISVHAHEKCSNSGQKECNELKSNGYKRHHVNNAPSQCHYYHIVIMRGKIDRMAREWY</sequence>
<dbReference type="EMBL" id="JASPKY010000239">
    <property type="protein sequence ID" value="KAK9717543.1"/>
    <property type="molecule type" value="Genomic_DNA"/>
</dbReference>